<dbReference type="InterPro" id="IPR036890">
    <property type="entry name" value="HATPase_C_sf"/>
</dbReference>
<keyword evidence="9" id="KW-0067">ATP-binding</keyword>
<evidence type="ECO:0000256" key="7">
    <source>
        <dbReference type="ARBA" id="ARBA00022741"/>
    </source>
</evidence>
<dbReference type="Gene3D" id="3.30.565.10">
    <property type="entry name" value="Histidine kinase-like ATPase, C-terminal domain"/>
    <property type="match status" value="1"/>
</dbReference>
<dbReference type="Pfam" id="PF00512">
    <property type="entry name" value="HisKA"/>
    <property type="match status" value="1"/>
</dbReference>
<keyword evidence="11" id="KW-0902">Two-component regulatory system</keyword>
<dbReference type="Pfam" id="PF02518">
    <property type="entry name" value="HATPase_c"/>
    <property type="match status" value="1"/>
</dbReference>
<dbReference type="PROSITE" id="PS50109">
    <property type="entry name" value="HIS_KIN"/>
    <property type="match status" value="1"/>
</dbReference>
<protein>
    <recommendedName>
        <fullName evidence="3">histidine kinase</fullName>
        <ecNumber evidence="3">2.7.13.3</ecNumber>
    </recommendedName>
</protein>
<dbReference type="KEGG" id="siw:GH266_02595"/>
<dbReference type="AlphaFoldDB" id="A0A857C3P8"/>
<dbReference type="SMART" id="SM00388">
    <property type="entry name" value="HisKA"/>
    <property type="match status" value="1"/>
</dbReference>
<dbReference type="SUPFAM" id="SSF55785">
    <property type="entry name" value="PYP-like sensor domain (PAS domain)"/>
    <property type="match status" value="2"/>
</dbReference>
<evidence type="ECO:0000256" key="3">
    <source>
        <dbReference type="ARBA" id="ARBA00012438"/>
    </source>
</evidence>
<evidence type="ECO:0000313" key="14">
    <source>
        <dbReference type="EMBL" id="QGZ33488.1"/>
    </source>
</evidence>
<dbReference type="GO" id="GO:0000155">
    <property type="term" value="F:phosphorelay sensor kinase activity"/>
    <property type="evidence" value="ECO:0007669"/>
    <property type="project" value="InterPro"/>
</dbReference>
<keyword evidence="8" id="KW-0418">Kinase</keyword>
<organism evidence="14 15">
    <name type="scientific">Stappia indica</name>
    <dbReference type="NCBI Taxonomy" id="538381"/>
    <lineage>
        <taxon>Bacteria</taxon>
        <taxon>Pseudomonadati</taxon>
        <taxon>Pseudomonadota</taxon>
        <taxon>Alphaproteobacteria</taxon>
        <taxon>Hyphomicrobiales</taxon>
        <taxon>Stappiaceae</taxon>
        <taxon>Stappia</taxon>
    </lineage>
</organism>
<evidence type="ECO:0000256" key="5">
    <source>
        <dbReference type="ARBA" id="ARBA00022679"/>
    </source>
</evidence>
<sequence>MQHFIRKGSSEADVLRHLLATMHKGITVMDPQLRLVVVNDTACRLLDLPRELIENTPDLEEVLRFIAQRGEYGPGDPEAQVRQRLELARSRKMFDIERQRPDGTVLRAQGTPMPDGGFVTIYTDVTEARRRNDAVAEARDLLEERLQERTAELRRGRDLLASTVNAVNDGLVVVDESGRIVLTNNTFDRLFPSERSWTDSGENIVDVLQRLGPAGLAEALEGLDTDPETPSEFRFGARSWYRVSCRPTGDDGTVIYRFADITTFKLQHRALQQHTDKLVKMLRNEQKINEMQREFVSMASHEFRTPLAIIDSNAQRLRRLLDRHVASGANPIDDEAATALTRRLGNIRESVDRMQYLINRFLSFTQHQSGALELELKESALRPLVQAVCLRQQSLCTTHLVDTDLDALPETARIDSRLIEQCIANILSNAIKYSAGRDRIRVRGFTENGHAVIRIEDDGVGIPEHEIPKIFNRYFRASTSSGIPGTGIGLHMTDMIVSEHRGKLHVVSEVGRGTAVEIRLPHTAAPAAPPTANEATL</sequence>
<dbReference type="PANTHER" id="PTHR42878">
    <property type="entry name" value="TWO-COMPONENT HISTIDINE KINASE"/>
    <property type="match status" value="1"/>
</dbReference>
<dbReference type="Pfam" id="PF12860">
    <property type="entry name" value="PAS_7"/>
    <property type="match status" value="1"/>
</dbReference>
<feature type="domain" description="Histidine kinase" evidence="13">
    <location>
        <begin position="298"/>
        <end position="524"/>
    </location>
</feature>
<keyword evidence="10" id="KW-1133">Transmembrane helix</keyword>
<evidence type="ECO:0000256" key="12">
    <source>
        <dbReference type="ARBA" id="ARBA00023136"/>
    </source>
</evidence>
<dbReference type="GO" id="GO:0000156">
    <property type="term" value="F:phosphorelay response regulator activity"/>
    <property type="evidence" value="ECO:0007669"/>
    <property type="project" value="TreeGrafter"/>
</dbReference>
<evidence type="ECO:0000256" key="2">
    <source>
        <dbReference type="ARBA" id="ARBA00004141"/>
    </source>
</evidence>
<keyword evidence="4" id="KW-0597">Phosphoprotein</keyword>
<evidence type="ECO:0000256" key="4">
    <source>
        <dbReference type="ARBA" id="ARBA00022553"/>
    </source>
</evidence>
<reference evidence="14 15" key="1">
    <citation type="submission" date="2019-12" db="EMBL/GenBank/DDBJ databases">
        <title>The genome of Stappia indica PHM037.</title>
        <authorList>
            <person name="Kacar D."/>
            <person name="Galan B."/>
            <person name="Canedo L."/>
            <person name="Rodriguez P."/>
            <person name="de la Calle F."/>
            <person name="Garcia J.L."/>
        </authorList>
    </citation>
    <scope>NUCLEOTIDE SEQUENCE [LARGE SCALE GENOMIC DNA]</scope>
    <source>
        <strain evidence="14 15">PHM037</strain>
    </source>
</reference>
<dbReference type="InterPro" id="IPR036097">
    <property type="entry name" value="HisK_dim/P_sf"/>
</dbReference>
<dbReference type="Gene3D" id="3.30.450.20">
    <property type="entry name" value="PAS domain"/>
    <property type="match status" value="2"/>
</dbReference>
<dbReference type="Proteomes" id="UP000435648">
    <property type="component" value="Chromosome"/>
</dbReference>
<evidence type="ECO:0000256" key="1">
    <source>
        <dbReference type="ARBA" id="ARBA00000085"/>
    </source>
</evidence>
<evidence type="ECO:0000256" key="10">
    <source>
        <dbReference type="ARBA" id="ARBA00022989"/>
    </source>
</evidence>
<evidence type="ECO:0000256" key="6">
    <source>
        <dbReference type="ARBA" id="ARBA00022692"/>
    </source>
</evidence>
<gene>
    <name evidence="14" type="ORF">GH266_02595</name>
</gene>
<dbReference type="SMART" id="SM00091">
    <property type="entry name" value="PAS"/>
    <property type="match status" value="2"/>
</dbReference>
<keyword evidence="7" id="KW-0547">Nucleotide-binding</keyword>
<dbReference type="SUPFAM" id="SSF55874">
    <property type="entry name" value="ATPase domain of HSP90 chaperone/DNA topoisomerase II/histidine kinase"/>
    <property type="match status" value="1"/>
</dbReference>
<dbReference type="GO" id="GO:0016020">
    <property type="term" value="C:membrane"/>
    <property type="evidence" value="ECO:0007669"/>
    <property type="project" value="UniProtKB-SubCell"/>
</dbReference>
<dbReference type="InterPro" id="IPR000014">
    <property type="entry name" value="PAS"/>
</dbReference>
<dbReference type="GO" id="GO:0007234">
    <property type="term" value="P:osmosensory signaling via phosphorelay pathway"/>
    <property type="evidence" value="ECO:0007669"/>
    <property type="project" value="TreeGrafter"/>
</dbReference>
<evidence type="ECO:0000256" key="8">
    <source>
        <dbReference type="ARBA" id="ARBA00022777"/>
    </source>
</evidence>
<dbReference type="EC" id="2.7.13.3" evidence="3"/>
<evidence type="ECO:0000313" key="15">
    <source>
        <dbReference type="Proteomes" id="UP000435648"/>
    </source>
</evidence>
<dbReference type="InterPro" id="IPR004358">
    <property type="entry name" value="Sig_transdc_His_kin-like_C"/>
</dbReference>
<dbReference type="GO" id="GO:0005524">
    <property type="term" value="F:ATP binding"/>
    <property type="evidence" value="ECO:0007669"/>
    <property type="project" value="UniProtKB-KW"/>
</dbReference>
<dbReference type="SMART" id="SM00387">
    <property type="entry name" value="HATPase_c"/>
    <property type="match status" value="1"/>
</dbReference>
<keyword evidence="5" id="KW-0808">Transferase</keyword>
<dbReference type="InterPro" id="IPR050351">
    <property type="entry name" value="BphY/WalK/GraS-like"/>
</dbReference>
<dbReference type="InterPro" id="IPR003594">
    <property type="entry name" value="HATPase_dom"/>
</dbReference>
<keyword evidence="6" id="KW-0812">Transmembrane</keyword>
<keyword evidence="12" id="KW-0472">Membrane</keyword>
<comment type="subcellular location">
    <subcellularLocation>
        <location evidence="2">Membrane</location>
        <topology evidence="2">Multi-pass membrane protein</topology>
    </subcellularLocation>
</comment>
<name>A0A857C3P8_9HYPH</name>
<evidence type="ECO:0000256" key="9">
    <source>
        <dbReference type="ARBA" id="ARBA00022840"/>
    </source>
</evidence>
<dbReference type="CDD" id="cd00075">
    <property type="entry name" value="HATPase"/>
    <property type="match status" value="1"/>
</dbReference>
<dbReference type="GO" id="GO:0030295">
    <property type="term" value="F:protein kinase activator activity"/>
    <property type="evidence" value="ECO:0007669"/>
    <property type="project" value="TreeGrafter"/>
</dbReference>
<comment type="catalytic activity">
    <reaction evidence="1">
        <text>ATP + protein L-histidine = ADP + protein N-phospho-L-histidine.</text>
        <dbReference type="EC" id="2.7.13.3"/>
    </reaction>
</comment>
<dbReference type="PRINTS" id="PR00344">
    <property type="entry name" value="BCTRLSENSOR"/>
</dbReference>
<evidence type="ECO:0000259" key="13">
    <source>
        <dbReference type="PROSITE" id="PS50109"/>
    </source>
</evidence>
<dbReference type="InterPro" id="IPR035965">
    <property type="entry name" value="PAS-like_dom_sf"/>
</dbReference>
<dbReference type="EMBL" id="CP046908">
    <property type="protein sequence ID" value="QGZ33488.1"/>
    <property type="molecule type" value="Genomic_DNA"/>
</dbReference>
<dbReference type="InterPro" id="IPR005467">
    <property type="entry name" value="His_kinase_dom"/>
</dbReference>
<evidence type="ECO:0000256" key="11">
    <source>
        <dbReference type="ARBA" id="ARBA00023012"/>
    </source>
</evidence>
<dbReference type="Gene3D" id="1.10.287.130">
    <property type="match status" value="1"/>
</dbReference>
<accession>A0A857C3P8</accession>
<dbReference type="SUPFAM" id="SSF47384">
    <property type="entry name" value="Homodimeric domain of signal transducing histidine kinase"/>
    <property type="match status" value="1"/>
</dbReference>
<proteinExistence type="predicted"/>
<dbReference type="PANTHER" id="PTHR42878:SF7">
    <property type="entry name" value="SENSOR HISTIDINE KINASE GLRK"/>
    <property type="match status" value="1"/>
</dbReference>
<dbReference type="InterPro" id="IPR003661">
    <property type="entry name" value="HisK_dim/P_dom"/>
</dbReference>
<dbReference type="CDD" id="cd00082">
    <property type="entry name" value="HisKA"/>
    <property type="match status" value="1"/>
</dbReference>